<reference evidence="1" key="1">
    <citation type="submission" date="2023-03" db="EMBL/GenBank/DDBJ databases">
        <title>Massive genome expansion in bonnet fungi (Mycena s.s.) driven by repeated elements and novel gene families across ecological guilds.</title>
        <authorList>
            <consortium name="Lawrence Berkeley National Laboratory"/>
            <person name="Harder C.B."/>
            <person name="Miyauchi S."/>
            <person name="Viragh M."/>
            <person name="Kuo A."/>
            <person name="Thoen E."/>
            <person name="Andreopoulos B."/>
            <person name="Lu D."/>
            <person name="Skrede I."/>
            <person name="Drula E."/>
            <person name="Henrissat B."/>
            <person name="Morin E."/>
            <person name="Kohler A."/>
            <person name="Barry K."/>
            <person name="LaButti K."/>
            <person name="Morin E."/>
            <person name="Salamov A."/>
            <person name="Lipzen A."/>
            <person name="Mereny Z."/>
            <person name="Hegedus B."/>
            <person name="Baldrian P."/>
            <person name="Stursova M."/>
            <person name="Weitz H."/>
            <person name="Taylor A."/>
            <person name="Grigoriev I.V."/>
            <person name="Nagy L.G."/>
            <person name="Martin F."/>
            <person name="Kauserud H."/>
        </authorList>
    </citation>
    <scope>NUCLEOTIDE SEQUENCE</scope>
    <source>
        <strain evidence="1">CBHHK188m</strain>
    </source>
</reference>
<feature type="non-terminal residue" evidence="1">
    <location>
        <position position="1"/>
    </location>
</feature>
<gene>
    <name evidence="1" type="ORF">DFH07DRAFT_694118</name>
</gene>
<comment type="caution">
    <text evidence="1">The sequence shown here is derived from an EMBL/GenBank/DDBJ whole genome shotgun (WGS) entry which is preliminary data.</text>
</comment>
<feature type="non-terminal residue" evidence="1">
    <location>
        <position position="170"/>
    </location>
</feature>
<dbReference type="AlphaFoldDB" id="A0AAD7HJP2"/>
<evidence type="ECO:0000313" key="1">
    <source>
        <dbReference type="EMBL" id="KAJ7722123.1"/>
    </source>
</evidence>
<name>A0AAD7HJP2_9AGAR</name>
<dbReference type="EMBL" id="JARJLG010000261">
    <property type="protein sequence ID" value="KAJ7722123.1"/>
    <property type="molecule type" value="Genomic_DNA"/>
</dbReference>
<sequence length="170" mass="19575">SYLVPFEEECVKLAIGVPTYNCITNEVFNFHAYNIFGMGDMIAIEKMLNVKGHNGFCPCRSCKIKGVRNVSGGDTIYYIPLTHPHIPGERPRSWNPRNLPLRTHSDWPDLVIELKDLRLKKDKNNLMFDQGIKGLPALGRVGCLDFARSFPWDIMHLFFENIIRILVNLW</sequence>
<dbReference type="Proteomes" id="UP001215280">
    <property type="component" value="Unassembled WGS sequence"/>
</dbReference>
<protein>
    <submittedName>
        <fullName evidence="1">Uncharacterized protein</fullName>
    </submittedName>
</protein>
<accession>A0AAD7HJP2</accession>
<proteinExistence type="predicted"/>
<keyword evidence="2" id="KW-1185">Reference proteome</keyword>
<organism evidence="1 2">
    <name type="scientific">Mycena maculata</name>
    <dbReference type="NCBI Taxonomy" id="230809"/>
    <lineage>
        <taxon>Eukaryota</taxon>
        <taxon>Fungi</taxon>
        <taxon>Dikarya</taxon>
        <taxon>Basidiomycota</taxon>
        <taxon>Agaricomycotina</taxon>
        <taxon>Agaricomycetes</taxon>
        <taxon>Agaricomycetidae</taxon>
        <taxon>Agaricales</taxon>
        <taxon>Marasmiineae</taxon>
        <taxon>Mycenaceae</taxon>
        <taxon>Mycena</taxon>
    </lineage>
</organism>
<evidence type="ECO:0000313" key="2">
    <source>
        <dbReference type="Proteomes" id="UP001215280"/>
    </source>
</evidence>